<organism evidence="2 3">
    <name type="scientific">Candidatus Kerfeldbacteria bacterium CG08_land_8_20_14_0_20_40_16</name>
    <dbReference type="NCBI Taxonomy" id="2014244"/>
    <lineage>
        <taxon>Bacteria</taxon>
        <taxon>Candidatus Kerfeldiibacteriota</taxon>
    </lineage>
</organism>
<sequence>MVGKLIKIFRKEKGIGVIELSKKLGINRISLFRIEKEQREPSEETALKAFKIFGLSEENIYHIFVFNELQKLGKISPKSKVRETQSFLQRLNKKDKNSKIIYRYFKRI</sequence>
<accession>A0A2H0YV56</accession>
<gene>
    <name evidence="2" type="ORF">COT24_03800</name>
</gene>
<dbReference type="GO" id="GO:0003677">
    <property type="term" value="F:DNA binding"/>
    <property type="evidence" value="ECO:0007669"/>
    <property type="project" value="InterPro"/>
</dbReference>
<dbReference type="Proteomes" id="UP000231542">
    <property type="component" value="Unassembled WGS sequence"/>
</dbReference>
<dbReference type="EMBL" id="PEXU01000046">
    <property type="protein sequence ID" value="PIS42378.1"/>
    <property type="molecule type" value="Genomic_DNA"/>
</dbReference>
<evidence type="ECO:0000259" key="1">
    <source>
        <dbReference type="PROSITE" id="PS50943"/>
    </source>
</evidence>
<evidence type="ECO:0000313" key="3">
    <source>
        <dbReference type="Proteomes" id="UP000231542"/>
    </source>
</evidence>
<reference evidence="2 3" key="1">
    <citation type="submission" date="2017-09" db="EMBL/GenBank/DDBJ databases">
        <title>Depth-based differentiation of microbial function through sediment-hosted aquifers and enrichment of novel symbionts in the deep terrestrial subsurface.</title>
        <authorList>
            <person name="Probst A.J."/>
            <person name="Ladd B."/>
            <person name="Jarett J.K."/>
            <person name="Geller-Mcgrath D.E."/>
            <person name="Sieber C.M."/>
            <person name="Emerson J.B."/>
            <person name="Anantharaman K."/>
            <person name="Thomas B.C."/>
            <person name="Malmstrom R."/>
            <person name="Stieglmeier M."/>
            <person name="Klingl A."/>
            <person name="Woyke T."/>
            <person name="Ryan C.M."/>
            <person name="Banfield J.F."/>
        </authorList>
    </citation>
    <scope>NUCLEOTIDE SEQUENCE [LARGE SCALE GENOMIC DNA]</scope>
    <source>
        <strain evidence="2">CG08_land_8_20_14_0_20_40_16</strain>
    </source>
</reference>
<protein>
    <recommendedName>
        <fullName evidence="1">HTH cro/C1-type domain-containing protein</fullName>
    </recommendedName>
</protein>
<feature type="domain" description="HTH cro/C1-type" evidence="1">
    <location>
        <begin position="6"/>
        <end position="60"/>
    </location>
</feature>
<dbReference type="SMART" id="SM00530">
    <property type="entry name" value="HTH_XRE"/>
    <property type="match status" value="1"/>
</dbReference>
<proteinExistence type="predicted"/>
<dbReference type="AlphaFoldDB" id="A0A2H0YV56"/>
<dbReference type="SUPFAM" id="SSF47413">
    <property type="entry name" value="lambda repressor-like DNA-binding domains"/>
    <property type="match status" value="1"/>
</dbReference>
<dbReference type="PROSITE" id="PS50943">
    <property type="entry name" value="HTH_CROC1"/>
    <property type="match status" value="1"/>
</dbReference>
<evidence type="ECO:0000313" key="2">
    <source>
        <dbReference type="EMBL" id="PIS42378.1"/>
    </source>
</evidence>
<dbReference type="CDD" id="cd00093">
    <property type="entry name" value="HTH_XRE"/>
    <property type="match status" value="1"/>
</dbReference>
<dbReference type="Gene3D" id="1.10.260.40">
    <property type="entry name" value="lambda repressor-like DNA-binding domains"/>
    <property type="match status" value="1"/>
</dbReference>
<dbReference type="Pfam" id="PF01381">
    <property type="entry name" value="HTH_3"/>
    <property type="match status" value="1"/>
</dbReference>
<comment type="caution">
    <text evidence="2">The sequence shown here is derived from an EMBL/GenBank/DDBJ whole genome shotgun (WGS) entry which is preliminary data.</text>
</comment>
<name>A0A2H0YV56_9BACT</name>
<dbReference type="InterPro" id="IPR010982">
    <property type="entry name" value="Lambda_DNA-bd_dom_sf"/>
</dbReference>
<dbReference type="InterPro" id="IPR001387">
    <property type="entry name" value="Cro/C1-type_HTH"/>
</dbReference>